<proteinExistence type="predicted"/>
<evidence type="ECO:0000313" key="2">
    <source>
        <dbReference type="Proteomes" id="UP001187471"/>
    </source>
</evidence>
<reference evidence="1" key="1">
    <citation type="submission" date="2022-12" db="EMBL/GenBank/DDBJ databases">
        <title>Draft genome assemblies for two species of Escallonia (Escalloniales).</title>
        <authorList>
            <person name="Chanderbali A."/>
            <person name="Dervinis C."/>
            <person name="Anghel I."/>
            <person name="Soltis D."/>
            <person name="Soltis P."/>
            <person name="Zapata F."/>
        </authorList>
    </citation>
    <scope>NUCLEOTIDE SEQUENCE</scope>
    <source>
        <strain evidence="1">UCBG92.1500</strain>
        <tissue evidence="1">Leaf</tissue>
    </source>
</reference>
<protein>
    <submittedName>
        <fullName evidence="1">Uncharacterized protein</fullName>
    </submittedName>
</protein>
<sequence>MVNGGRPRFFKVFLPFRHTKRLVTTIFSHSAYLVGFVGPNQGALQISQEKGKKRVREQAEPCLFGTTECAQQRRSAAVPEAVLGKGNGKDSDQLVCKSRLHAQCCLPMSRSDILIINQPSFASRMKKFNVQHSMLLKSCEAKITNMCTKVIVKKNISWLEITMADYRFTMMIRAVTQLSRYTALEHVFCSSQIAQSVQFVKEPMKLKSSSLFDPKRFPSSPRVFKSRRFPIFDGIGPAKSFESTLKNRSPEALAIEGGNEPEKLFNPR</sequence>
<keyword evidence="2" id="KW-1185">Reference proteome</keyword>
<evidence type="ECO:0000313" key="1">
    <source>
        <dbReference type="EMBL" id="KAK2990890.1"/>
    </source>
</evidence>
<organism evidence="1 2">
    <name type="scientific">Escallonia rubra</name>
    <dbReference type="NCBI Taxonomy" id="112253"/>
    <lineage>
        <taxon>Eukaryota</taxon>
        <taxon>Viridiplantae</taxon>
        <taxon>Streptophyta</taxon>
        <taxon>Embryophyta</taxon>
        <taxon>Tracheophyta</taxon>
        <taxon>Spermatophyta</taxon>
        <taxon>Magnoliopsida</taxon>
        <taxon>eudicotyledons</taxon>
        <taxon>Gunneridae</taxon>
        <taxon>Pentapetalae</taxon>
        <taxon>asterids</taxon>
        <taxon>campanulids</taxon>
        <taxon>Escalloniales</taxon>
        <taxon>Escalloniaceae</taxon>
        <taxon>Escallonia</taxon>
    </lineage>
</organism>
<dbReference type="EMBL" id="JAVXUO010000600">
    <property type="protein sequence ID" value="KAK2990890.1"/>
    <property type="molecule type" value="Genomic_DNA"/>
</dbReference>
<accession>A0AA88RWR5</accession>
<name>A0AA88RWR5_9ASTE</name>
<dbReference type="AlphaFoldDB" id="A0AA88RWR5"/>
<dbReference type="Proteomes" id="UP001187471">
    <property type="component" value="Unassembled WGS sequence"/>
</dbReference>
<comment type="caution">
    <text evidence="1">The sequence shown here is derived from an EMBL/GenBank/DDBJ whole genome shotgun (WGS) entry which is preliminary data.</text>
</comment>
<gene>
    <name evidence="1" type="ORF">RJ640_006079</name>
</gene>